<dbReference type="InterPro" id="IPR035906">
    <property type="entry name" value="MetI-like_sf"/>
</dbReference>
<feature type="transmembrane region" description="Helical" evidence="7">
    <location>
        <begin position="222"/>
        <end position="244"/>
    </location>
</feature>
<dbReference type="SUPFAM" id="SSF161098">
    <property type="entry name" value="MetI-like"/>
    <property type="match status" value="1"/>
</dbReference>
<keyword evidence="6 7" id="KW-0472">Membrane</keyword>
<feature type="transmembrane region" description="Helical" evidence="7">
    <location>
        <begin position="309"/>
        <end position="329"/>
    </location>
</feature>
<name>A0ABW3ST10_9BACT</name>
<dbReference type="PROSITE" id="PS50928">
    <property type="entry name" value="ABC_TM1"/>
    <property type="match status" value="1"/>
</dbReference>
<dbReference type="Pfam" id="PF00528">
    <property type="entry name" value="BPD_transp_1"/>
    <property type="match status" value="1"/>
</dbReference>
<reference evidence="10" key="1">
    <citation type="journal article" date="2019" name="Int. J. Syst. Evol. Microbiol.">
        <title>The Global Catalogue of Microorganisms (GCM) 10K type strain sequencing project: providing services to taxonomists for standard genome sequencing and annotation.</title>
        <authorList>
            <consortium name="The Broad Institute Genomics Platform"/>
            <consortium name="The Broad Institute Genome Sequencing Center for Infectious Disease"/>
            <person name="Wu L."/>
            <person name="Ma J."/>
        </authorList>
    </citation>
    <scope>NUCLEOTIDE SEQUENCE [LARGE SCALE GENOMIC DNA]</scope>
    <source>
        <strain evidence="10">JCM 31319</strain>
    </source>
</reference>
<organism evidence="9 10">
    <name type="scientific">Pontibacter rugosus</name>
    <dbReference type="NCBI Taxonomy" id="1745966"/>
    <lineage>
        <taxon>Bacteria</taxon>
        <taxon>Pseudomonadati</taxon>
        <taxon>Bacteroidota</taxon>
        <taxon>Cytophagia</taxon>
        <taxon>Cytophagales</taxon>
        <taxon>Hymenobacteraceae</taxon>
        <taxon>Pontibacter</taxon>
    </lineage>
</organism>
<accession>A0ABW3ST10</accession>
<keyword evidence="10" id="KW-1185">Reference proteome</keyword>
<dbReference type="PANTHER" id="PTHR30465:SF0">
    <property type="entry name" value="OLIGOPEPTIDE TRANSPORT SYSTEM PERMEASE PROTEIN APPB"/>
    <property type="match status" value="1"/>
</dbReference>
<evidence type="ECO:0000313" key="9">
    <source>
        <dbReference type="EMBL" id="MFD1187592.1"/>
    </source>
</evidence>
<sequence length="448" mass="50677">MVALFVLGTTLFLLSRLLPGSFGEERILQREASYYSTSDENSRRKAYFRFQQRAGLDKPVFYVSISPAALPDTVQQIVPEARRRQLEVLTFLYGNWPAVSAYDAHVNQLYAQLDPKEKQKLGPELQTLRSSTNIKELRQALNKTTKAIGSSASKPIAAIEQQLQTLENNASTSFLVPQLQWHGTNNQYHQWLADILKGEFGSSYRTGRPVLEMIWEAIGNTFWLLLCSMAITIVLGLELSIQMVKGRMHWLRRLTLPSLFILDSIPLFVLALLLLVLFANPDFLQLFPMYGMGYYMPQTLTIWQQLTQWFQFMALPMICLILVNLPYIANQIYTSLQATLGSDYIRTAKAKGLPEHRIIRSHAFRNSLIPLITIVSDFLPALVDGAFIIETVFAIPGIGRLLVESVVARDYPVLLAVVLIILTVRMFAYALADIGYAWADPRVKEQAA</sequence>
<evidence type="ECO:0000256" key="5">
    <source>
        <dbReference type="ARBA" id="ARBA00022989"/>
    </source>
</evidence>
<dbReference type="Proteomes" id="UP001597094">
    <property type="component" value="Unassembled WGS sequence"/>
</dbReference>
<keyword evidence="4 7" id="KW-0812">Transmembrane</keyword>
<proteinExistence type="inferred from homology"/>
<feature type="domain" description="ABC transmembrane type-1" evidence="8">
    <location>
        <begin position="218"/>
        <end position="432"/>
    </location>
</feature>
<evidence type="ECO:0000259" key="8">
    <source>
        <dbReference type="PROSITE" id="PS50928"/>
    </source>
</evidence>
<dbReference type="RefSeq" id="WP_377529438.1">
    <property type="nucleotide sequence ID" value="NZ_JBHTLD010000156.1"/>
</dbReference>
<comment type="subcellular location">
    <subcellularLocation>
        <location evidence="1 7">Cell membrane</location>
        <topology evidence="1 7">Multi-pass membrane protein</topology>
    </subcellularLocation>
</comment>
<gene>
    <name evidence="9" type="ORF">ACFQ2O_15350</name>
</gene>
<evidence type="ECO:0000256" key="6">
    <source>
        <dbReference type="ARBA" id="ARBA00023136"/>
    </source>
</evidence>
<evidence type="ECO:0000256" key="1">
    <source>
        <dbReference type="ARBA" id="ARBA00004651"/>
    </source>
</evidence>
<dbReference type="CDD" id="cd06261">
    <property type="entry name" value="TM_PBP2"/>
    <property type="match status" value="1"/>
</dbReference>
<keyword evidence="2 7" id="KW-0813">Transport</keyword>
<evidence type="ECO:0000256" key="2">
    <source>
        <dbReference type="ARBA" id="ARBA00022448"/>
    </source>
</evidence>
<protein>
    <submittedName>
        <fullName evidence="9">ABC transporter permease</fullName>
    </submittedName>
</protein>
<comment type="similarity">
    <text evidence="7">Belongs to the binding-protein-dependent transport system permease family.</text>
</comment>
<feature type="transmembrane region" description="Helical" evidence="7">
    <location>
        <begin position="256"/>
        <end position="279"/>
    </location>
</feature>
<comment type="caution">
    <text evidence="9">The sequence shown here is derived from an EMBL/GenBank/DDBJ whole genome shotgun (WGS) entry which is preliminary data.</text>
</comment>
<keyword evidence="3" id="KW-1003">Cell membrane</keyword>
<dbReference type="EMBL" id="JBHTLD010000156">
    <property type="protein sequence ID" value="MFD1187592.1"/>
    <property type="molecule type" value="Genomic_DNA"/>
</dbReference>
<evidence type="ECO:0000256" key="7">
    <source>
        <dbReference type="RuleBase" id="RU363032"/>
    </source>
</evidence>
<evidence type="ECO:0000256" key="3">
    <source>
        <dbReference type="ARBA" id="ARBA00022475"/>
    </source>
</evidence>
<feature type="transmembrane region" description="Helical" evidence="7">
    <location>
        <begin position="368"/>
        <end position="393"/>
    </location>
</feature>
<evidence type="ECO:0000256" key="4">
    <source>
        <dbReference type="ARBA" id="ARBA00022692"/>
    </source>
</evidence>
<keyword evidence="5 7" id="KW-1133">Transmembrane helix</keyword>
<dbReference type="PANTHER" id="PTHR30465">
    <property type="entry name" value="INNER MEMBRANE ABC TRANSPORTER"/>
    <property type="match status" value="1"/>
</dbReference>
<feature type="transmembrane region" description="Helical" evidence="7">
    <location>
        <begin position="413"/>
        <end position="432"/>
    </location>
</feature>
<evidence type="ECO:0000313" key="10">
    <source>
        <dbReference type="Proteomes" id="UP001597094"/>
    </source>
</evidence>
<dbReference type="InterPro" id="IPR000515">
    <property type="entry name" value="MetI-like"/>
</dbReference>
<dbReference type="Gene3D" id="1.10.3720.10">
    <property type="entry name" value="MetI-like"/>
    <property type="match status" value="1"/>
</dbReference>